<name>A0A1R2APW8_9CILI</name>
<dbReference type="EMBL" id="MPUH01001693">
    <property type="protein sequence ID" value="OMJ66536.1"/>
    <property type="molecule type" value="Genomic_DNA"/>
</dbReference>
<keyword evidence="1" id="KW-0472">Membrane</keyword>
<keyword evidence="1" id="KW-1133">Transmembrane helix</keyword>
<comment type="caution">
    <text evidence="2">The sequence shown here is derived from an EMBL/GenBank/DDBJ whole genome shotgun (WGS) entry which is preliminary data.</text>
</comment>
<proteinExistence type="predicted"/>
<dbReference type="Proteomes" id="UP000187209">
    <property type="component" value="Unassembled WGS sequence"/>
</dbReference>
<feature type="transmembrane region" description="Helical" evidence="1">
    <location>
        <begin position="12"/>
        <end position="45"/>
    </location>
</feature>
<feature type="transmembrane region" description="Helical" evidence="1">
    <location>
        <begin position="100"/>
        <end position="117"/>
    </location>
</feature>
<keyword evidence="1" id="KW-0812">Transmembrane</keyword>
<organism evidence="2 3">
    <name type="scientific">Stentor coeruleus</name>
    <dbReference type="NCBI Taxonomy" id="5963"/>
    <lineage>
        <taxon>Eukaryota</taxon>
        <taxon>Sar</taxon>
        <taxon>Alveolata</taxon>
        <taxon>Ciliophora</taxon>
        <taxon>Postciliodesmatophora</taxon>
        <taxon>Heterotrichea</taxon>
        <taxon>Heterotrichida</taxon>
        <taxon>Stentoridae</taxon>
        <taxon>Stentor</taxon>
    </lineage>
</organism>
<evidence type="ECO:0000313" key="2">
    <source>
        <dbReference type="EMBL" id="OMJ66536.1"/>
    </source>
</evidence>
<accession>A0A1R2APW8</accession>
<protein>
    <submittedName>
        <fullName evidence="2">Uncharacterized protein</fullName>
    </submittedName>
</protein>
<keyword evidence="3" id="KW-1185">Reference proteome</keyword>
<dbReference type="OrthoDB" id="285309at2759"/>
<gene>
    <name evidence="2" type="ORF">SteCoe_36584</name>
</gene>
<reference evidence="2 3" key="1">
    <citation type="submission" date="2016-11" db="EMBL/GenBank/DDBJ databases">
        <title>The macronuclear genome of Stentor coeruleus: a giant cell with tiny introns.</title>
        <authorList>
            <person name="Slabodnick M."/>
            <person name="Ruby J.G."/>
            <person name="Reiff S.B."/>
            <person name="Swart E.C."/>
            <person name="Gosai S."/>
            <person name="Prabakaran S."/>
            <person name="Witkowska E."/>
            <person name="Larue G.E."/>
            <person name="Fisher S."/>
            <person name="Freeman R.M."/>
            <person name="Gunawardena J."/>
            <person name="Chu W."/>
            <person name="Stover N.A."/>
            <person name="Gregory B.D."/>
            <person name="Nowacki M."/>
            <person name="Derisi J."/>
            <person name="Roy S.W."/>
            <person name="Marshall W.F."/>
            <person name="Sood P."/>
        </authorList>
    </citation>
    <scope>NUCLEOTIDE SEQUENCE [LARGE SCALE GENOMIC DNA]</scope>
    <source>
        <strain evidence="2">WM001</strain>
    </source>
</reference>
<dbReference type="AlphaFoldDB" id="A0A1R2APW8"/>
<evidence type="ECO:0000313" key="3">
    <source>
        <dbReference type="Proteomes" id="UP000187209"/>
    </source>
</evidence>
<feature type="transmembrane region" description="Helical" evidence="1">
    <location>
        <begin position="57"/>
        <end position="80"/>
    </location>
</feature>
<sequence length="139" mass="15585">MEDKLSLGIEYGFLGMAVISSFTCLVRTDFNFAFALLCYYLWYTAKDEQREPIGKKLMLLNGVLLILDLVWLLAVGGSWSSYDVLGKHSGIHSFALTLSWINWLLRAGILVALGMIFKNVLKEPKSLISGEVYDMNPVS</sequence>
<evidence type="ECO:0000256" key="1">
    <source>
        <dbReference type="SAM" id="Phobius"/>
    </source>
</evidence>